<evidence type="ECO:0000313" key="4">
    <source>
        <dbReference type="Proteomes" id="UP000195807"/>
    </source>
</evidence>
<accession>A0A1Z1FDJ9</accession>
<dbReference type="InterPro" id="IPR031165">
    <property type="entry name" value="GNAT_YJDJ"/>
</dbReference>
<dbReference type="InterPro" id="IPR045057">
    <property type="entry name" value="Gcn5-rel_NAT"/>
</dbReference>
<dbReference type="Proteomes" id="UP000195807">
    <property type="component" value="Chromosome"/>
</dbReference>
<organism evidence="3 4">
    <name type="scientific">Croceicoccus marinus</name>
    <dbReference type="NCBI Taxonomy" id="450378"/>
    <lineage>
        <taxon>Bacteria</taxon>
        <taxon>Pseudomonadati</taxon>
        <taxon>Pseudomonadota</taxon>
        <taxon>Alphaproteobacteria</taxon>
        <taxon>Sphingomonadales</taxon>
        <taxon>Erythrobacteraceae</taxon>
        <taxon>Croceicoccus</taxon>
    </lineage>
</organism>
<protein>
    <submittedName>
        <fullName evidence="3">GNAT family N-acetyltransferase</fullName>
    </submittedName>
</protein>
<dbReference type="PANTHER" id="PTHR31435">
    <property type="entry name" value="PROTEIN NATD1"/>
    <property type="match status" value="1"/>
</dbReference>
<dbReference type="OrthoDB" id="9800945at2"/>
<feature type="domain" description="N-acetyltransferase" evidence="2">
    <location>
        <begin position="9"/>
        <end position="96"/>
    </location>
</feature>
<name>A0A1Z1FDJ9_9SPHN</name>
<gene>
    <name evidence="3" type="ORF">A9D14_11970</name>
</gene>
<dbReference type="KEGG" id="cman:A9D14_11970"/>
<dbReference type="SUPFAM" id="SSF55729">
    <property type="entry name" value="Acyl-CoA N-acyltransferases (Nat)"/>
    <property type="match status" value="1"/>
</dbReference>
<dbReference type="GO" id="GO:0016740">
    <property type="term" value="F:transferase activity"/>
    <property type="evidence" value="ECO:0007669"/>
    <property type="project" value="UniProtKB-KW"/>
</dbReference>
<reference evidence="3 4" key="1">
    <citation type="submission" date="2017-01" db="EMBL/GenBank/DDBJ databases">
        <title>Complete genome sequence of esterase-producing bacterium Croceicoccus marinus E4A9.</title>
        <authorList>
            <person name="Wu Y.-H."/>
            <person name="Cheng H."/>
            <person name="Xu L."/>
            <person name="Huo Y.-Y."/>
            <person name="Wang C.-S."/>
            <person name="Xu X.-W."/>
        </authorList>
    </citation>
    <scope>NUCLEOTIDE SEQUENCE [LARGE SCALE GENOMIC DNA]</scope>
    <source>
        <strain evidence="3 4">E4A9</strain>
    </source>
</reference>
<keyword evidence="3" id="KW-0808">Transferase</keyword>
<feature type="region of interest" description="Disordered" evidence="1">
    <location>
        <begin position="1"/>
        <end position="22"/>
    </location>
</feature>
<proteinExistence type="predicted"/>
<dbReference type="AlphaFoldDB" id="A0A1Z1FDJ9"/>
<dbReference type="RefSeq" id="WP_066846737.1">
    <property type="nucleotide sequence ID" value="NZ_CP019602.1"/>
</dbReference>
<sequence length="96" mass="10751">MDNLEITRHDEETRGEYRAHPSDSDAIGRLTYKKNGDVYVADHTLVPPEIGGRGIAAKLVEALIADARDEGFKIVPQCSYVDAAFRRHPDWSDLRA</sequence>
<evidence type="ECO:0000256" key="1">
    <source>
        <dbReference type="SAM" id="MobiDB-lite"/>
    </source>
</evidence>
<dbReference type="PANTHER" id="PTHR31435:SF10">
    <property type="entry name" value="BSR4717 PROTEIN"/>
    <property type="match status" value="1"/>
</dbReference>
<dbReference type="InterPro" id="IPR016181">
    <property type="entry name" value="Acyl_CoA_acyltransferase"/>
</dbReference>
<evidence type="ECO:0000313" key="3">
    <source>
        <dbReference type="EMBL" id="ARU16757.1"/>
    </source>
</evidence>
<dbReference type="EMBL" id="CP019602">
    <property type="protein sequence ID" value="ARU16757.1"/>
    <property type="molecule type" value="Genomic_DNA"/>
</dbReference>
<keyword evidence="4" id="KW-1185">Reference proteome</keyword>
<dbReference type="PROSITE" id="PS51729">
    <property type="entry name" value="GNAT_YJDJ"/>
    <property type="match status" value="1"/>
</dbReference>
<dbReference type="Gene3D" id="3.40.630.30">
    <property type="match status" value="1"/>
</dbReference>
<dbReference type="Pfam" id="PF14542">
    <property type="entry name" value="Acetyltransf_CG"/>
    <property type="match status" value="1"/>
</dbReference>
<evidence type="ECO:0000259" key="2">
    <source>
        <dbReference type="PROSITE" id="PS51729"/>
    </source>
</evidence>
<dbReference type="STRING" id="450378.GCA_001661675_02406"/>